<dbReference type="InterPro" id="IPR004572">
    <property type="entry name" value="Protoporphyrinogen_oxidase"/>
</dbReference>
<dbReference type="NCBIfam" id="TIGR00562">
    <property type="entry name" value="proto_IX_ox"/>
    <property type="match status" value="1"/>
</dbReference>
<dbReference type="STRING" id="1548207.AXK11_04540"/>
<evidence type="ECO:0000259" key="8">
    <source>
        <dbReference type="Pfam" id="PF01593"/>
    </source>
</evidence>
<comment type="pathway">
    <text evidence="6">Porphyrin-containing compound metabolism; protoheme biosynthesis.</text>
</comment>
<dbReference type="GO" id="GO:0006783">
    <property type="term" value="P:heme biosynthetic process"/>
    <property type="evidence" value="ECO:0007669"/>
    <property type="project" value="UniProtKB-UniRule"/>
</dbReference>
<evidence type="ECO:0000256" key="6">
    <source>
        <dbReference type="RuleBase" id="RU364052"/>
    </source>
</evidence>
<dbReference type="GO" id="GO:0004729">
    <property type="term" value="F:oxygen-dependent protoporphyrinogen oxidase activity"/>
    <property type="evidence" value="ECO:0007669"/>
    <property type="project" value="UniProtKB-UniRule"/>
</dbReference>
<feature type="domain" description="Amine oxidase" evidence="8">
    <location>
        <begin position="47"/>
        <end position="543"/>
    </location>
</feature>
<dbReference type="PANTHER" id="PTHR42923:SF3">
    <property type="entry name" value="PROTOPORPHYRINOGEN OXIDASE"/>
    <property type="match status" value="1"/>
</dbReference>
<accession>A0A139SP94</accession>
<dbReference type="EMBL" id="LSZQ01000033">
    <property type="protein sequence ID" value="KXU36425.1"/>
    <property type="molecule type" value="Genomic_DNA"/>
</dbReference>
<evidence type="ECO:0000256" key="7">
    <source>
        <dbReference type="SAM" id="MobiDB-lite"/>
    </source>
</evidence>
<keyword evidence="6" id="KW-0963">Cytoplasm</keyword>
<feature type="region of interest" description="Disordered" evidence="7">
    <location>
        <begin position="299"/>
        <end position="330"/>
    </location>
</feature>
<protein>
    <recommendedName>
        <fullName evidence="6">Coproporphyrinogen III oxidase</fullName>
        <ecNumber evidence="6">1.3.3.15</ecNumber>
    </recommendedName>
</protein>
<dbReference type="SUPFAM" id="SSF54373">
    <property type="entry name" value="FAD-linked reductases, C-terminal domain"/>
    <property type="match status" value="1"/>
</dbReference>
<dbReference type="SUPFAM" id="SSF51905">
    <property type="entry name" value="FAD/NAD(P)-binding domain"/>
    <property type="match status" value="1"/>
</dbReference>
<dbReference type="InterPro" id="IPR002937">
    <property type="entry name" value="Amino_oxidase"/>
</dbReference>
<evidence type="ECO:0000256" key="1">
    <source>
        <dbReference type="ARBA" id="ARBA00001974"/>
    </source>
</evidence>
<keyword evidence="3 6" id="KW-0274">FAD</keyword>
<dbReference type="Proteomes" id="UP000070058">
    <property type="component" value="Unassembled WGS sequence"/>
</dbReference>
<dbReference type="InterPro" id="IPR036188">
    <property type="entry name" value="FAD/NAD-bd_sf"/>
</dbReference>
<comment type="subcellular location">
    <subcellularLocation>
        <location evidence="6">Cytoplasm</location>
    </subcellularLocation>
</comment>
<evidence type="ECO:0000256" key="5">
    <source>
        <dbReference type="ARBA" id="ARBA00023133"/>
    </source>
</evidence>
<dbReference type="InterPro" id="IPR050464">
    <property type="entry name" value="Zeta_carotene_desat/Oxidored"/>
</dbReference>
<dbReference type="EC" id="1.3.3.15" evidence="6"/>
<keyword evidence="5 6" id="KW-0350">Heme biosynthesis</keyword>
<evidence type="ECO:0000256" key="2">
    <source>
        <dbReference type="ARBA" id="ARBA00022630"/>
    </source>
</evidence>
<reference evidence="10" key="1">
    <citation type="submission" date="2016-02" db="EMBL/GenBank/DDBJ databases">
        <authorList>
            <person name="Sanders J.G."/>
            <person name="Lin J.Y."/>
            <person name="Wertz J.T."/>
            <person name="Russell J.A."/>
            <person name="Moreau C.S."/>
            <person name="Powell S."/>
        </authorList>
    </citation>
    <scope>NUCLEOTIDE SEQUENCE [LARGE SCALE GENOMIC DNA]</scope>
    <source>
        <strain evidence="10">CAG34</strain>
    </source>
</reference>
<dbReference type="AlphaFoldDB" id="A0A139SP94"/>
<keyword evidence="10" id="KW-1185">Reference proteome</keyword>
<evidence type="ECO:0000313" key="10">
    <source>
        <dbReference type="Proteomes" id="UP000070058"/>
    </source>
</evidence>
<comment type="caution">
    <text evidence="9">The sequence shown here is derived from an EMBL/GenBank/DDBJ whole genome shotgun (WGS) entry which is preliminary data.</text>
</comment>
<comment type="similarity">
    <text evidence="6">Belongs to the protoporphyrinogen/coproporphyrinogen oxidase family. Coproporphyrinogen III oxidase subfamily.</text>
</comment>
<dbReference type="GO" id="GO:0005737">
    <property type="term" value="C:cytoplasm"/>
    <property type="evidence" value="ECO:0007669"/>
    <property type="project" value="UniProtKB-SubCell"/>
</dbReference>
<comment type="cofactor">
    <cofactor evidence="1 6">
        <name>FAD</name>
        <dbReference type="ChEBI" id="CHEBI:57692"/>
    </cofactor>
</comment>
<evidence type="ECO:0000256" key="3">
    <source>
        <dbReference type="ARBA" id="ARBA00022827"/>
    </source>
</evidence>
<name>A0A139SP94_9BACT</name>
<dbReference type="RefSeq" id="WP_082780881.1">
    <property type="nucleotide sequence ID" value="NZ_LSZQ01000033.1"/>
</dbReference>
<evidence type="ECO:0000313" key="9">
    <source>
        <dbReference type="EMBL" id="KXU36425.1"/>
    </source>
</evidence>
<evidence type="ECO:0000256" key="4">
    <source>
        <dbReference type="ARBA" id="ARBA00023002"/>
    </source>
</evidence>
<comment type="function">
    <text evidence="6">Involved in coproporphyrin-dependent heme b biosynthesis. Catalyzes the oxidation of coproporphyrinogen III to coproporphyrin III.</text>
</comment>
<organism evidence="9 10">
    <name type="scientific">Cephaloticoccus primus</name>
    <dbReference type="NCBI Taxonomy" id="1548207"/>
    <lineage>
        <taxon>Bacteria</taxon>
        <taxon>Pseudomonadati</taxon>
        <taxon>Verrucomicrobiota</taxon>
        <taxon>Opitutia</taxon>
        <taxon>Opitutales</taxon>
        <taxon>Opitutaceae</taxon>
        <taxon>Cephaloticoccus</taxon>
    </lineage>
</organism>
<dbReference type="Gene3D" id="3.50.50.60">
    <property type="entry name" value="FAD/NAD(P)-binding domain"/>
    <property type="match status" value="1"/>
</dbReference>
<comment type="catalytic activity">
    <reaction evidence="6">
        <text>coproporphyrinogen III + 3 O2 = coproporphyrin III + 3 H2O2</text>
        <dbReference type="Rhea" id="RHEA:43436"/>
        <dbReference type="ChEBI" id="CHEBI:15379"/>
        <dbReference type="ChEBI" id="CHEBI:16240"/>
        <dbReference type="ChEBI" id="CHEBI:57309"/>
        <dbReference type="ChEBI" id="CHEBI:131725"/>
        <dbReference type="EC" id="1.3.3.15"/>
    </reaction>
</comment>
<keyword evidence="4 6" id="KW-0560">Oxidoreductase</keyword>
<sequence length="553" mass="58246">MQATRPALRAAASDAAAQAARAASASAAAPPRLRKQAPTVAILGAGITGLVAAHRLAAKGIRVRLFEKTSRAGGVIRTTREGGWLVEHGPNSLLDSAPHGAALRALIAELRLESQLVYASPDAKNRYLVRGGRLVAAPTSPLGFMRTPLLSAAAKCRVVGELFRRRSKPPRAEDTSLADFVGAHFGQEVVDALLGPFVSGVYAGDPQRLSARHAFPTLWQAEQSHGSLLRAQIAKMRQARASDQPRPRLFSFRDGLQSLIDALVQSLPQGSLQLGAQVRSLTPPSSANGAWKITVTKRAAEHTKPANAASHARASDSPGAPGGSATPDPRDEVLCEELADAVICALPAHALAALQIGDSHPLATLAEIEHPPVSALFLGYRRAQIAHPLDGFGMLVPAVEKLPLLGVIFTSTLFPGRAPAGHVALHVMLGGAGQRELTALPPLPPDELLARVSPALEQTLGLQRDGKTTRCGRTEGREGGEPVFMQHQHWPRAIPQYNLGYEKHLGAMAACEARYPGLFIGGQCRGGISTPACIHSGETLAAQAAAHTPEHAF</sequence>
<dbReference type="Pfam" id="PF01593">
    <property type="entry name" value="Amino_oxidase"/>
    <property type="match status" value="1"/>
</dbReference>
<keyword evidence="2 6" id="KW-0285">Flavoprotein</keyword>
<proteinExistence type="inferred from homology"/>
<dbReference type="PANTHER" id="PTHR42923">
    <property type="entry name" value="PROTOPORPHYRINOGEN OXIDASE"/>
    <property type="match status" value="1"/>
</dbReference>
<dbReference type="OrthoDB" id="9805195at2"/>
<dbReference type="UniPathway" id="UPA00252"/>
<gene>
    <name evidence="9" type="ORF">AXK11_04540</name>
</gene>